<dbReference type="Pfam" id="PF01797">
    <property type="entry name" value="Y1_Tnp"/>
    <property type="match status" value="1"/>
</dbReference>
<dbReference type="GO" id="GO:0004803">
    <property type="term" value="F:transposase activity"/>
    <property type="evidence" value="ECO:0007669"/>
    <property type="project" value="InterPro"/>
</dbReference>
<comment type="caution">
    <text evidence="2">The sequence shown here is derived from an EMBL/GenBank/DDBJ whole genome shotgun (WGS) entry which is preliminary data.</text>
</comment>
<dbReference type="Proteomes" id="UP000292423">
    <property type="component" value="Unassembled WGS sequence"/>
</dbReference>
<dbReference type="RefSeq" id="WP_130411119.1">
    <property type="nucleotide sequence ID" value="NZ_SHKX01000010.1"/>
</dbReference>
<evidence type="ECO:0000313" key="3">
    <source>
        <dbReference type="Proteomes" id="UP000292423"/>
    </source>
</evidence>
<dbReference type="InterPro" id="IPR052715">
    <property type="entry name" value="RAYT_transposase"/>
</dbReference>
<accession>A0A4Q7ZBC4</accession>
<reference evidence="2 3" key="1">
    <citation type="submission" date="2019-02" db="EMBL/GenBank/DDBJ databases">
        <title>Genomic Encyclopedia of Type Strains, Phase IV (KMG-IV): sequencing the most valuable type-strain genomes for metagenomic binning, comparative biology and taxonomic classification.</title>
        <authorList>
            <person name="Goeker M."/>
        </authorList>
    </citation>
    <scope>NUCLEOTIDE SEQUENCE [LARGE SCALE GENOMIC DNA]</scope>
    <source>
        <strain evidence="2 3">DSM 105135</strain>
    </source>
</reference>
<dbReference type="InterPro" id="IPR002686">
    <property type="entry name" value="Transposase_17"/>
</dbReference>
<protein>
    <submittedName>
        <fullName evidence="2">REP element-mobilizing transposase RayT</fullName>
    </submittedName>
</protein>
<proteinExistence type="predicted"/>
<dbReference type="PANTHER" id="PTHR36966:SF1">
    <property type="entry name" value="REP-ASSOCIATED TYROSINE TRANSPOSASE"/>
    <property type="match status" value="1"/>
</dbReference>
<dbReference type="SMART" id="SM01321">
    <property type="entry name" value="Y1_Tnp"/>
    <property type="match status" value="1"/>
</dbReference>
<dbReference type="Gene3D" id="3.30.70.1290">
    <property type="entry name" value="Transposase IS200-like"/>
    <property type="match status" value="1"/>
</dbReference>
<dbReference type="GO" id="GO:0006313">
    <property type="term" value="P:DNA transposition"/>
    <property type="evidence" value="ECO:0007669"/>
    <property type="project" value="InterPro"/>
</dbReference>
<sequence>MYNPATHRRRSIRLPGHDYRHPGAYFVTLVTRHRELLFGQVNNGGMILNPWGAIVDELWRTTAAMRPGVTLGEHVVMPNHLHGIIHLHDAPGGLNASSIAAIIKGFKATVSGEIKRRTGIIDLGSLWQRNYHDRIIRNEDEYRQITSYIRDNPARWPHDRLNAPHQ</sequence>
<dbReference type="OrthoDB" id="9791101at2"/>
<dbReference type="AlphaFoldDB" id="A0A4Q7ZBC4"/>
<keyword evidence="3" id="KW-1185">Reference proteome</keyword>
<dbReference type="PANTHER" id="PTHR36966">
    <property type="entry name" value="REP-ASSOCIATED TYROSINE TRANSPOSASE"/>
    <property type="match status" value="1"/>
</dbReference>
<evidence type="ECO:0000313" key="2">
    <source>
        <dbReference type="EMBL" id="RZU47912.1"/>
    </source>
</evidence>
<evidence type="ECO:0000259" key="1">
    <source>
        <dbReference type="SMART" id="SM01321"/>
    </source>
</evidence>
<dbReference type="EMBL" id="SHKX01000010">
    <property type="protein sequence ID" value="RZU47912.1"/>
    <property type="molecule type" value="Genomic_DNA"/>
</dbReference>
<dbReference type="SUPFAM" id="SSF143422">
    <property type="entry name" value="Transposase IS200-like"/>
    <property type="match status" value="1"/>
</dbReference>
<dbReference type="GO" id="GO:0043565">
    <property type="term" value="F:sequence-specific DNA binding"/>
    <property type="evidence" value="ECO:0007669"/>
    <property type="project" value="TreeGrafter"/>
</dbReference>
<gene>
    <name evidence="2" type="ORF">EV700_0880</name>
</gene>
<name>A0A4Q7ZBC4_9GAMM</name>
<feature type="domain" description="Transposase IS200-like" evidence="1">
    <location>
        <begin position="21"/>
        <end position="152"/>
    </location>
</feature>
<organism evidence="2 3">
    <name type="scientific">Fluviicoccus keumensis</name>
    <dbReference type="NCBI Taxonomy" id="1435465"/>
    <lineage>
        <taxon>Bacteria</taxon>
        <taxon>Pseudomonadati</taxon>
        <taxon>Pseudomonadota</taxon>
        <taxon>Gammaproteobacteria</taxon>
        <taxon>Moraxellales</taxon>
        <taxon>Moraxellaceae</taxon>
        <taxon>Fluviicoccus</taxon>
    </lineage>
</organism>
<dbReference type="InterPro" id="IPR036515">
    <property type="entry name" value="Transposase_17_sf"/>
</dbReference>